<keyword evidence="2" id="KW-1185">Reference proteome</keyword>
<dbReference type="AlphaFoldDB" id="A0A6M0RNF7"/>
<dbReference type="EMBL" id="QXHD01000004">
    <property type="protein sequence ID" value="NEZ57181.1"/>
    <property type="molecule type" value="Genomic_DNA"/>
</dbReference>
<name>A0A6M0RNF7_9CYAN</name>
<organism evidence="1 2">
    <name type="scientific">Adonisia turfae CCMR0081</name>
    <dbReference type="NCBI Taxonomy" id="2292702"/>
    <lineage>
        <taxon>Bacteria</taxon>
        <taxon>Bacillati</taxon>
        <taxon>Cyanobacteriota</taxon>
        <taxon>Adonisia</taxon>
        <taxon>Adonisia turfae</taxon>
    </lineage>
</organism>
<dbReference type="Proteomes" id="UP000481033">
    <property type="component" value="Unassembled WGS sequence"/>
</dbReference>
<protein>
    <recommendedName>
        <fullName evidence="3">Tetratricopeptide repeat protein</fullName>
    </recommendedName>
</protein>
<dbReference type="InterPro" id="IPR011990">
    <property type="entry name" value="TPR-like_helical_dom_sf"/>
</dbReference>
<comment type="caution">
    <text evidence="1">The sequence shown here is derived from an EMBL/GenBank/DDBJ whole genome shotgun (WGS) entry which is preliminary data.</text>
</comment>
<evidence type="ECO:0000313" key="1">
    <source>
        <dbReference type="EMBL" id="NEZ57181.1"/>
    </source>
</evidence>
<accession>A0A6M0RNF7</accession>
<sequence>MYLDGRYHQTLGYLHIQFGNLDQACLDYLNAIEAFQRDHDEMAVTQVTERLNQLNCELDAELDASPTATSNPSLPVRLKIEILRLCRLGLRHSHQYKHQIALHVLDRGLQLSDILADIDHQQGQYCAAIVLGMMGKIYHAQRYYLFALASFRASLEAYGSLEAPDSATQGRMATILCEIANIAEMTHHPDIAIEYYLDALWYLNAMGQQPQAKQVIEQLNKLYDVSHIAGMKVS</sequence>
<reference evidence="1 2" key="1">
    <citation type="journal article" date="2020" name="Microb. Ecol.">
        <title>Ecogenomics of the Marine Benthic Filamentous Cyanobacterium Adonisia.</title>
        <authorList>
            <person name="Walter J.M."/>
            <person name="Coutinho F.H."/>
            <person name="Leomil L."/>
            <person name="Hargreaves P.I."/>
            <person name="Campeao M.E."/>
            <person name="Vieira V.V."/>
            <person name="Silva B.S."/>
            <person name="Fistarol G.O."/>
            <person name="Salomon P.S."/>
            <person name="Sawabe T."/>
            <person name="Mino S."/>
            <person name="Hosokawa M."/>
            <person name="Miyashita H."/>
            <person name="Maruyama F."/>
            <person name="van Verk M.C."/>
            <person name="Dutilh B.E."/>
            <person name="Thompson C.C."/>
            <person name="Thompson F.L."/>
        </authorList>
    </citation>
    <scope>NUCLEOTIDE SEQUENCE [LARGE SCALE GENOMIC DNA]</scope>
    <source>
        <strain evidence="1 2">CCMR0081</strain>
    </source>
</reference>
<evidence type="ECO:0000313" key="2">
    <source>
        <dbReference type="Proteomes" id="UP000481033"/>
    </source>
</evidence>
<dbReference type="SUPFAM" id="SSF48452">
    <property type="entry name" value="TPR-like"/>
    <property type="match status" value="1"/>
</dbReference>
<evidence type="ECO:0008006" key="3">
    <source>
        <dbReference type="Google" id="ProtNLM"/>
    </source>
</evidence>
<dbReference type="Gene3D" id="1.25.40.10">
    <property type="entry name" value="Tetratricopeptide repeat domain"/>
    <property type="match status" value="1"/>
</dbReference>
<proteinExistence type="predicted"/>
<dbReference type="RefSeq" id="WP_163699245.1">
    <property type="nucleotide sequence ID" value="NZ_QXHD01000004.1"/>
</dbReference>
<gene>
    <name evidence="1" type="ORF">DXZ20_16145</name>
</gene>